<dbReference type="Proteomes" id="UP000504638">
    <property type="component" value="Unplaced"/>
</dbReference>
<feature type="transmembrane region" description="Helical" evidence="1">
    <location>
        <begin position="218"/>
        <end position="238"/>
    </location>
</feature>
<evidence type="ECO:0000313" key="4">
    <source>
        <dbReference type="RefSeq" id="XP_033535939.1"/>
    </source>
</evidence>
<keyword evidence="3" id="KW-1185">Reference proteome</keyword>
<protein>
    <submittedName>
        <fullName evidence="2 4">Uncharacterized protein</fullName>
    </submittedName>
</protein>
<keyword evidence="1" id="KW-0472">Membrane</keyword>
<evidence type="ECO:0000313" key="2">
    <source>
        <dbReference type="EMBL" id="KAF1814308.1"/>
    </source>
</evidence>
<dbReference type="AlphaFoldDB" id="A0A6G1G8B1"/>
<accession>A0A6G1G8B1</accession>
<reference evidence="4" key="3">
    <citation type="submission" date="2025-04" db="UniProtKB">
        <authorList>
            <consortium name="RefSeq"/>
        </authorList>
    </citation>
    <scope>IDENTIFICATION</scope>
    <source>
        <strain evidence="4">CBS 781.70</strain>
    </source>
</reference>
<evidence type="ECO:0000256" key="1">
    <source>
        <dbReference type="SAM" id="Phobius"/>
    </source>
</evidence>
<dbReference type="EMBL" id="ML975153">
    <property type="protein sequence ID" value="KAF1814308.1"/>
    <property type="molecule type" value="Genomic_DNA"/>
</dbReference>
<sequence>MITAPRMTIDLDFSSLPLGLLLLPPLPYLPRLLSLRSPPPFLSPLLLCPGLYQPHSTAASLHAGEYPATAAMTTGYVFRIENPATVAFLQRVGRTGWLTTVEVDGRRAGEKGGAVVGNAAYCAAIGVTGGAFAGFVQLGDGWGVVVLGMLVVARTVDMLVLRARSRRGWHGAAEPGKRSDLLVLLSQDRFVRIRGWVDDVKAVTSGTWLRAMSFVEEALMAVVLLLVYGAIVLSGMISPVGKGIFVGMLVLETFLVQAGNAMTGDLVIKGKVMRVVGREYYERRGDMAKELIKETGRRDWAERLAMVPLESEDVARDIPPIM</sequence>
<keyword evidence="1" id="KW-0812">Transmembrane</keyword>
<dbReference type="RefSeq" id="XP_033535939.1">
    <property type="nucleotide sequence ID" value="XM_033674836.1"/>
</dbReference>
<reference evidence="4" key="2">
    <citation type="submission" date="2020-04" db="EMBL/GenBank/DDBJ databases">
        <authorList>
            <consortium name="NCBI Genome Project"/>
        </authorList>
    </citation>
    <scope>NUCLEOTIDE SEQUENCE</scope>
    <source>
        <strain evidence="4">CBS 781.70</strain>
    </source>
</reference>
<reference evidence="2 4" key="1">
    <citation type="submission" date="2020-01" db="EMBL/GenBank/DDBJ databases">
        <authorList>
            <consortium name="DOE Joint Genome Institute"/>
            <person name="Haridas S."/>
            <person name="Albert R."/>
            <person name="Binder M."/>
            <person name="Bloem J."/>
            <person name="Labutti K."/>
            <person name="Salamov A."/>
            <person name="Andreopoulos B."/>
            <person name="Baker S.E."/>
            <person name="Barry K."/>
            <person name="Bills G."/>
            <person name="Bluhm B.H."/>
            <person name="Cannon C."/>
            <person name="Castanera R."/>
            <person name="Culley D.E."/>
            <person name="Daum C."/>
            <person name="Ezra D."/>
            <person name="Gonzalez J.B."/>
            <person name="Henrissat B."/>
            <person name="Kuo A."/>
            <person name="Liang C."/>
            <person name="Lipzen A."/>
            <person name="Lutzoni F."/>
            <person name="Magnuson J."/>
            <person name="Mondo S."/>
            <person name="Nolan M."/>
            <person name="Ohm R."/>
            <person name="Pangilinan J."/>
            <person name="Park H.-J."/>
            <person name="Ramirez L."/>
            <person name="Alfaro M."/>
            <person name="Sun H."/>
            <person name="Tritt A."/>
            <person name="Yoshinaga Y."/>
            <person name="Zwiers L.-H."/>
            <person name="Turgeon B.G."/>
            <person name="Goodwin S.B."/>
            <person name="Spatafora J.W."/>
            <person name="Crous P.W."/>
            <person name="Grigoriev I.V."/>
        </authorList>
    </citation>
    <scope>NUCLEOTIDE SEQUENCE</scope>
    <source>
        <strain evidence="2 4">CBS 781.70</strain>
    </source>
</reference>
<proteinExistence type="predicted"/>
<feature type="transmembrane region" description="Helical" evidence="1">
    <location>
        <begin position="115"/>
        <end position="136"/>
    </location>
</feature>
<name>A0A6G1G8B1_9PEZI</name>
<organism evidence="2">
    <name type="scientific">Eremomyces bilateralis CBS 781.70</name>
    <dbReference type="NCBI Taxonomy" id="1392243"/>
    <lineage>
        <taxon>Eukaryota</taxon>
        <taxon>Fungi</taxon>
        <taxon>Dikarya</taxon>
        <taxon>Ascomycota</taxon>
        <taxon>Pezizomycotina</taxon>
        <taxon>Dothideomycetes</taxon>
        <taxon>Dothideomycetes incertae sedis</taxon>
        <taxon>Eremomycetales</taxon>
        <taxon>Eremomycetaceae</taxon>
        <taxon>Eremomyces</taxon>
    </lineage>
</organism>
<keyword evidence="1" id="KW-1133">Transmembrane helix</keyword>
<feature type="transmembrane region" description="Helical" evidence="1">
    <location>
        <begin position="142"/>
        <end position="161"/>
    </location>
</feature>
<dbReference type="OrthoDB" id="2956246at2759"/>
<gene>
    <name evidence="2 4" type="ORF">P152DRAFT_266935</name>
</gene>
<dbReference type="GeneID" id="54415406"/>
<evidence type="ECO:0000313" key="3">
    <source>
        <dbReference type="Proteomes" id="UP000504638"/>
    </source>
</evidence>